<dbReference type="Pfam" id="PF10292">
    <property type="entry name" value="7TM_GPCR_Srab"/>
    <property type="match status" value="1"/>
</dbReference>
<dbReference type="AlphaFoldDB" id="A0A6V7X0V3"/>
<feature type="transmembrane region" description="Helical" evidence="5">
    <location>
        <begin position="53"/>
        <end position="77"/>
    </location>
</feature>
<evidence type="ECO:0000313" key="7">
    <source>
        <dbReference type="Proteomes" id="UP000580250"/>
    </source>
</evidence>
<dbReference type="InterPro" id="IPR053286">
    <property type="entry name" value="Nematode_rcpt-like_srab"/>
</dbReference>
<organism evidence="6 7">
    <name type="scientific">Meloidogyne enterolobii</name>
    <name type="common">Root-knot nematode worm</name>
    <name type="synonym">Meloidogyne mayaguensis</name>
    <dbReference type="NCBI Taxonomy" id="390850"/>
    <lineage>
        <taxon>Eukaryota</taxon>
        <taxon>Metazoa</taxon>
        <taxon>Ecdysozoa</taxon>
        <taxon>Nematoda</taxon>
        <taxon>Chromadorea</taxon>
        <taxon>Rhabditida</taxon>
        <taxon>Tylenchina</taxon>
        <taxon>Tylenchomorpha</taxon>
        <taxon>Tylenchoidea</taxon>
        <taxon>Meloidogynidae</taxon>
        <taxon>Meloidogyninae</taxon>
        <taxon>Meloidogyne</taxon>
    </lineage>
</organism>
<comment type="subcellular location">
    <subcellularLocation>
        <location evidence="1">Membrane</location>
        <topology evidence="1">Multi-pass membrane protein</topology>
    </subcellularLocation>
</comment>
<evidence type="ECO:0000256" key="5">
    <source>
        <dbReference type="SAM" id="Phobius"/>
    </source>
</evidence>
<feature type="transmembrane region" description="Helical" evidence="5">
    <location>
        <begin position="281"/>
        <end position="302"/>
    </location>
</feature>
<dbReference type="Gene3D" id="1.20.1070.10">
    <property type="entry name" value="Rhodopsin 7-helix transmembrane proteins"/>
    <property type="match status" value="1"/>
</dbReference>
<feature type="transmembrane region" description="Helical" evidence="5">
    <location>
        <begin position="192"/>
        <end position="211"/>
    </location>
</feature>
<name>A0A6V7X0V3_MELEN</name>
<feature type="transmembrane region" description="Helical" evidence="5">
    <location>
        <begin position="97"/>
        <end position="120"/>
    </location>
</feature>
<dbReference type="GO" id="GO:0016020">
    <property type="term" value="C:membrane"/>
    <property type="evidence" value="ECO:0007669"/>
    <property type="project" value="UniProtKB-SubCell"/>
</dbReference>
<dbReference type="PANTHER" id="PTHR46561:SF11">
    <property type="entry name" value="SERPENTINE RECEPTOR CLASS ALPHA_BETA-14"/>
    <property type="match status" value="1"/>
</dbReference>
<feature type="transmembrane region" description="Helical" evidence="5">
    <location>
        <begin position="141"/>
        <end position="162"/>
    </location>
</feature>
<proteinExistence type="predicted"/>
<keyword evidence="2 5" id="KW-0812">Transmembrane</keyword>
<keyword evidence="4 5" id="KW-0472">Membrane</keyword>
<protein>
    <submittedName>
        <fullName evidence="6">Uncharacterized protein</fullName>
    </submittedName>
</protein>
<evidence type="ECO:0000256" key="1">
    <source>
        <dbReference type="ARBA" id="ARBA00004141"/>
    </source>
</evidence>
<dbReference type="EMBL" id="CAJEWN010000960">
    <property type="protein sequence ID" value="CAD2192617.1"/>
    <property type="molecule type" value="Genomic_DNA"/>
</dbReference>
<keyword evidence="3 5" id="KW-1133">Transmembrane helix</keyword>
<gene>
    <name evidence="6" type="ORF">MENT_LOCUS45515</name>
</gene>
<evidence type="ECO:0000256" key="2">
    <source>
        <dbReference type="ARBA" id="ARBA00022692"/>
    </source>
</evidence>
<sequence>MNQSQCNDAEAAVSDNVYNIVRVLHIILGTIILILLIRIVWCFKTKSVNLHKNLIILITNVLILIAIFVLSYIIGAAKNFIVLFTYTDPCDCLTQVWLVYLIRMPAYIYTFASPLFHLSIMIERVLATVYVKIYEKQGKKIGVISTIIVWSLTLFFVIYIYISSIIDVETFGRPMVYYVLTSIYNAQMLVDIHLFYLILVIIIAITDYYLIKQNKTIKSNFSIAFYNLSQSYQAKQNILVMRIIFPLDFSYTFAFTIYNILSSIIRAKREEYGQLVYVRAFDIIILLLFIHAIITLIVYDYFLKKQSEINKYFIKKNMNLSSDIYFKKLNHAWN</sequence>
<feature type="transmembrane region" description="Helical" evidence="5">
    <location>
        <begin position="239"/>
        <end position="261"/>
    </location>
</feature>
<evidence type="ECO:0000256" key="3">
    <source>
        <dbReference type="ARBA" id="ARBA00022989"/>
    </source>
</evidence>
<evidence type="ECO:0000256" key="4">
    <source>
        <dbReference type="ARBA" id="ARBA00023136"/>
    </source>
</evidence>
<reference evidence="6 7" key="1">
    <citation type="submission" date="2020-08" db="EMBL/GenBank/DDBJ databases">
        <authorList>
            <person name="Koutsovoulos G."/>
            <person name="Danchin GJ E."/>
        </authorList>
    </citation>
    <scope>NUCLEOTIDE SEQUENCE [LARGE SCALE GENOMIC DNA]</scope>
</reference>
<dbReference type="InterPro" id="IPR019408">
    <property type="entry name" value="7TM_GPCR_serpentine_rcpt_Srab"/>
</dbReference>
<dbReference type="Proteomes" id="UP000580250">
    <property type="component" value="Unassembled WGS sequence"/>
</dbReference>
<dbReference type="PANTHER" id="PTHR46561">
    <property type="entry name" value="SERPENTINE RECEPTOR, CLASS AB (CLASS A-LIKE)-RELATED"/>
    <property type="match status" value="1"/>
</dbReference>
<feature type="transmembrane region" description="Helical" evidence="5">
    <location>
        <begin position="20"/>
        <end position="41"/>
    </location>
</feature>
<evidence type="ECO:0000313" key="6">
    <source>
        <dbReference type="EMBL" id="CAD2192617.1"/>
    </source>
</evidence>
<comment type="caution">
    <text evidence="6">The sequence shown here is derived from an EMBL/GenBank/DDBJ whole genome shotgun (WGS) entry which is preliminary data.</text>
</comment>
<accession>A0A6V7X0V3</accession>